<dbReference type="Proteomes" id="UP000179860">
    <property type="component" value="Plasmid pl1WSM5005"/>
</dbReference>
<proteinExistence type="predicted"/>
<keyword evidence="1" id="KW-0614">Plasmid</keyword>
<dbReference type="AlphaFoldDB" id="A0A8F4KIF5"/>
<evidence type="ECO:0000313" key="1">
    <source>
        <dbReference type="EMBL" id="QXE07357.1"/>
    </source>
</evidence>
<keyword evidence="2" id="KW-1185">Reference proteome</keyword>
<geneLocation type="plasmid" evidence="1 2">
    <name>pl1WSM5005</name>
</geneLocation>
<dbReference type="InterPro" id="IPR021769">
    <property type="entry name" value="DUF3331"/>
</dbReference>
<dbReference type="OrthoDB" id="9152922at2"/>
<sequence length="130" mass="14058">MTENITWQCTVGQLDAACAHQMTARVRHMVDSYAWSPQSNDNGAVAITVLDRISPRTTTVSWSDPRGCRYGEQVWRLATARRSGICALSGQPIVAGDAIYRPSKTTPPPANAAAMMLVIAVDRAFADSCC</sequence>
<evidence type="ECO:0000313" key="2">
    <source>
        <dbReference type="Proteomes" id="UP000179860"/>
    </source>
</evidence>
<gene>
    <name evidence="1" type="ORF">BJG93_36455</name>
</gene>
<dbReference type="Pfam" id="PF11811">
    <property type="entry name" value="DUF3331"/>
    <property type="match status" value="1"/>
</dbReference>
<organism evidence="1 2">
    <name type="scientific">Paraburkholderia sprentiae WSM5005</name>
    <dbReference type="NCBI Taxonomy" id="754502"/>
    <lineage>
        <taxon>Bacteria</taxon>
        <taxon>Pseudomonadati</taxon>
        <taxon>Pseudomonadota</taxon>
        <taxon>Betaproteobacteria</taxon>
        <taxon>Burkholderiales</taxon>
        <taxon>Burkholderiaceae</taxon>
        <taxon>Paraburkholderia</taxon>
    </lineage>
</organism>
<reference evidence="1" key="1">
    <citation type="submission" date="2016-09" db="EMBL/GenBank/DDBJ databases">
        <title>The Complete Genome of Burkholderia sprentiae wsm5005.</title>
        <authorList>
            <person name="De Meyer S."/>
            <person name="Wang P."/>
            <person name="Terpolilli J."/>
        </authorList>
    </citation>
    <scope>NUCLEOTIDE SEQUENCE [LARGE SCALE GENOMIC DNA]</scope>
    <source>
        <strain evidence="1">WSM5005</strain>
    </source>
</reference>
<protein>
    <submittedName>
        <fullName evidence="1">DUF3331 domain-containing protein</fullName>
    </submittedName>
</protein>
<dbReference type="KEGG" id="pspw:BJG93_36455"/>
<name>A0A8F4KIF5_9BURK</name>
<dbReference type="EMBL" id="CP017563">
    <property type="protein sequence ID" value="QXE07357.1"/>
    <property type="molecule type" value="Genomic_DNA"/>
</dbReference>
<accession>A0A8F4KIF5</accession>